<dbReference type="NCBIfam" id="TIGR00996">
    <property type="entry name" value="Mtu_fam_mce"/>
    <property type="match status" value="1"/>
</dbReference>
<evidence type="ECO:0000259" key="3">
    <source>
        <dbReference type="Pfam" id="PF11887"/>
    </source>
</evidence>
<keyword evidence="5" id="KW-1185">Reference proteome</keyword>
<evidence type="ECO:0000259" key="2">
    <source>
        <dbReference type="Pfam" id="PF02470"/>
    </source>
</evidence>
<reference evidence="4" key="1">
    <citation type="submission" date="2020-10" db="EMBL/GenBank/DDBJ databases">
        <title>Diversity and distribution of actinomycetes associated with coral in the coast of Hainan.</title>
        <authorList>
            <person name="Li F."/>
        </authorList>
    </citation>
    <scope>NUCLEOTIDE SEQUENCE</scope>
    <source>
        <strain evidence="4">HNM0983</strain>
    </source>
</reference>
<dbReference type="Pfam" id="PF11887">
    <property type="entry name" value="Mce4_CUP1"/>
    <property type="match status" value="1"/>
</dbReference>
<dbReference type="EMBL" id="JADEYC010000007">
    <property type="protein sequence ID" value="MBE9373780.1"/>
    <property type="molecule type" value="Genomic_DNA"/>
</dbReference>
<comment type="caution">
    <text evidence="4">The sequence shown here is derived from an EMBL/GenBank/DDBJ whole genome shotgun (WGS) entry which is preliminary data.</text>
</comment>
<feature type="domain" description="Mce/MlaD" evidence="2">
    <location>
        <begin position="43"/>
        <end position="119"/>
    </location>
</feature>
<dbReference type="InterPro" id="IPR052336">
    <property type="entry name" value="MlaD_Phospholipid_Transporter"/>
</dbReference>
<dbReference type="Proteomes" id="UP000598360">
    <property type="component" value="Unassembled WGS sequence"/>
</dbReference>
<accession>A0A929B8I0</accession>
<dbReference type="PANTHER" id="PTHR33371">
    <property type="entry name" value="INTERMEMBRANE PHOSPHOLIPID TRANSPORT SYSTEM BINDING PROTEIN MLAD-RELATED"/>
    <property type="match status" value="1"/>
</dbReference>
<dbReference type="GO" id="GO:0051701">
    <property type="term" value="P:biological process involved in interaction with host"/>
    <property type="evidence" value="ECO:0007669"/>
    <property type="project" value="TreeGrafter"/>
</dbReference>
<dbReference type="InterPro" id="IPR024516">
    <property type="entry name" value="Mce_C"/>
</dbReference>
<evidence type="ECO:0000313" key="4">
    <source>
        <dbReference type="EMBL" id="MBE9373780.1"/>
    </source>
</evidence>
<dbReference type="AlphaFoldDB" id="A0A929B8I0"/>
<dbReference type="InterPro" id="IPR005693">
    <property type="entry name" value="Mce"/>
</dbReference>
<sequence>MPRRNARDERTSFIVRGLAMVVVLALAGGGVLAGGAGLFRSPPEVTTALSAAAGPIREDTPVQFRGVRVGELTDIDAGDRGSRLTLQLEPAHMGRIPADVQVRLLPRTLFGDQYLDLTAPAGRTAAEPLAAGAQLPPDTSEDTVQLYDTYMRMYRVLDALEPAKLQVALSGMADALRGRGEQIGRMIDEAAALAEESRPMVEGLDEDLRTVAALGDDLRASSPDLIGTLHNAVSLSRTITDERTNISGLLRGGIGATDATQAALDENGERTIDLVESAEPVTELLANNPGALTEGKRGIDAFLDGANRAFATGFFDIRAKASLEEPHPYSARDCPRYPGMSGPNCEREPVGPIGPVGGPQEQEAMRRLGPLLPVPGPEREKTDADSRDAPPSPDLLSLMLGPMVRGKEVVTP</sequence>
<feature type="domain" description="Mammalian cell entry C-terminal" evidence="3">
    <location>
        <begin position="126"/>
        <end position="306"/>
    </location>
</feature>
<feature type="region of interest" description="Disordered" evidence="1">
    <location>
        <begin position="354"/>
        <end position="412"/>
    </location>
</feature>
<proteinExistence type="predicted"/>
<evidence type="ECO:0000256" key="1">
    <source>
        <dbReference type="SAM" id="MobiDB-lite"/>
    </source>
</evidence>
<dbReference type="GO" id="GO:0005576">
    <property type="term" value="C:extracellular region"/>
    <property type="evidence" value="ECO:0007669"/>
    <property type="project" value="TreeGrafter"/>
</dbReference>
<dbReference type="PANTHER" id="PTHR33371:SF19">
    <property type="entry name" value="MCE-FAMILY PROTEIN MCE4A"/>
    <property type="match status" value="1"/>
</dbReference>
<protein>
    <submittedName>
        <fullName evidence="4">MCE family protein</fullName>
    </submittedName>
</protein>
<name>A0A929B8I0_9PSEU</name>
<dbReference type="InterPro" id="IPR003399">
    <property type="entry name" value="Mce/MlaD"/>
</dbReference>
<gene>
    <name evidence="4" type="ORF">IQ251_04880</name>
</gene>
<feature type="compositionally biased region" description="Basic and acidic residues" evidence="1">
    <location>
        <begin position="377"/>
        <end position="388"/>
    </location>
</feature>
<dbReference type="RefSeq" id="WP_193927213.1">
    <property type="nucleotide sequence ID" value="NZ_JADEYC010000007.1"/>
</dbReference>
<evidence type="ECO:0000313" key="5">
    <source>
        <dbReference type="Proteomes" id="UP000598360"/>
    </source>
</evidence>
<dbReference type="Pfam" id="PF02470">
    <property type="entry name" value="MlaD"/>
    <property type="match status" value="1"/>
</dbReference>
<organism evidence="4 5">
    <name type="scientific">Saccharopolyspora montiporae</name>
    <dbReference type="NCBI Taxonomy" id="2781240"/>
    <lineage>
        <taxon>Bacteria</taxon>
        <taxon>Bacillati</taxon>
        <taxon>Actinomycetota</taxon>
        <taxon>Actinomycetes</taxon>
        <taxon>Pseudonocardiales</taxon>
        <taxon>Pseudonocardiaceae</taxon>
        <taxon>Saccharopolyspora</taxon>
    </lineage>
</organism>
<feature type="compositionally biased region" description="Low complexity" evidence="1">
    <location>
        <begin position="354"/>
        <end position="371"/>
    </location>
</feature>